<evidence type="ECO:0000256" key="3">
    <source>
        <dbReference type="ARBA" id="ARBA00022989"/>
    </source>
</evidence>
<evidence type="ECO:0000256" key="1">
    <source>
        <dbReference type="ARBA" id="ARBA00004167"/>
    </source>
</evidence>
<sequence>MAGQPTATPTAARRIRRVAPKVLAGLLLFFLAALLWLLATQSGLRAALGLAAWASGGRLTVSAPEGRLIGPLSIGTLGLEDAGLRVAAERLELDWQPRELLAGRLQVDRLAMAALRVATAPGDPQAASPASPPDSLRLPLAVALPKLQVELLAVEPWTAADDGRAPFELRQLRAAAHSDGRLHRIDHLELSLPESKVGVERLTLAADAPFALGGEGGLEGAIQGRAFTARFTLAGDLLAPLLRLDAEGEGLSGHAEALAAPFDAVPLRRLQLALGELDPAAFVDGAPRAALRLSAELRGEASAESGGEWTLGGPLQIDNAQPGRIDEGRLPFTRIAGTLGWQARGARVDDLAVALPGEGRLSGSLAWQADEVPGAEAAAALLPGRVQAALLLSAIDPALLNESWPALRLSGRIEAESAGSLQTANAELDADGATLNADLRLDRAEPSAPAFELQAALRGLPWRRLSTDAPEGVLGMDLGAQGRWSDAPQAALTLRLADSRLAGKALGGGGRLALAGERVHDVDLGFEVGGNRILLAGAWGQAGDRLRLVLDAPQLAELGLGLGGRAGGEVELSGSLAEPAGAFTVFAENLLLPGGLRLAGANGQGRLEAGLDGPFRLALGLSGVGGAEAADGAAWVDAGQLVVEGSRAAHRIELSAQAGEDSLQAGLAGGFAGDALHWQGRLMQLQTAGRFPARLVEAVALQAGPGRVELAPARIDAGEQGSIRLAHTLWTPQRAEFRGSLSGLAFGLHTRADGRPRRGPGPLVLGAEWDVRLADTAEGELRVFREAGDLQVSGEIRTRLGLEHLEAWLTARDNRLALAVDARGSELGTLTGSLTALAERTPEGGWRLVPDGALLGSAHLAMPSIAWMGRLLQENVETAGRLAADFTVSGTPADPLASGRVSGSEIVLALVDQGLHLSGGELLAEFDRDRLRLTRLDFVSPNRVRPRDPRPPVDALTATPGTLGAQGEIALDSGVGRFDFRAERLPLLQRPDRWLILSGEGEARSTWSTLALKADLRADAGYVELADTPPPSLSDDVVVLGREAPAGGGLGVDADIRVSLGEQLYLSALGLDTRLTGELRLRRSAGRPLSATGTIATAGGSFRGYGQQLSIERGLINFQGALDNPGLNVVALRKGLAVEAGVAIGGSARRPQVRLVSDPPVPDPEKLSWIVLGRAPDAGAGADLGLLLPAAQALLGGPGGGMTEQLSRSLGFDEFSIGQGEVGGASRRATSRVVGSGTAVEGDSTLGGQVLTVGKRLSSDLYLSFEQSLGGAESLVKLTYQLSRRVSLVARGGTDNAIDAYYTFSFR</sequence>
<keyword evidence="7" id="KW-1185">Reference proteome</keyword>
<evidence type="ECO:0000313" key="7">
    <source>
        <dbReference type="Proteomes" id="UP000603602"/>
    </source>
</evidence>
<comment type="caution">
    <text evidence="6">The sequence shown here is derived from an EMBL/GenBank/DDBJ whole genome shotgun (WGS) entry which is preliminary data.</text>
</comment>
<dbReference type="Proteomes" id="UP000603602">
    <property type="component" value="Unassembled WGS sequence"/>
</dbReference>
<dbReference type="PANTHER" id="PTHR36985">
    <property type="entry name" value="TRANSLOCATION AND ASSEMBLY MODULE SUBUNIT TAMB"/>
    <property type="match status" value="1"/>
</dbReference>
<keyword evidence="2" id="KW-0812">Transmembrane</keyword>
<dbReference type="InterPro" id="IPR007452">
    <property type="entry name" value="TamB_C"/>
</dbReference>
<evidence type="ECO:0000259" key="5">
    <source>
        <dbReference type="Pfam" id="PF04357"/>
    </source>
</evidence>
<feature type="domain" description="Translocation and assembly module TamB C-terminal" evidence="5">
    <location>
        <begin position="958"/>
        <end position="1306"/>
    </location>
</feature>
<accession>A0ABR9BDV0</accession>
<evidence type="ECO:0000256" key="4">
    <source>
        <dbReference type="ARBA" id="ARBA00023136"/>
    </source>
</evidence>
<dbReference type="Pfam" id="PF04357">
    <property type="entry name" value="TamB"/>
    <property type="match status" value="1"/>
</dbReference>
<comment type="subcellular location">
    <subcellularLocation>
        <location evidence="1">Membrane</location>
        <topology evidence="1">Single-pass membrane protein</topology>
    </subcellularLocation>
</comment>
<evidence type="ECO:0000313" key="6">
    <source>
        <dbReference type="EMBL" id="MBD8504523.1"/>
    </source>
</evidence>
<organism evidence="6 7">
    <name type="scientific">Thauera sedimentorum</name>
    <dbReference type="NCBI Taxonomy" id="2767595"/>
    <lineage>
        <taxon>Bacteria</taxon>
        <taxon>Pseudomonadati</taxon>
        <taxon>Pseudomonadota</taxon>
        <taxon>Betaproteobacteria</taxon>
        <taxon>Rhodocyclales</taxon>
        <taxon>Zoogloeaceae</taxon>
        <taxon>Thauera</taxon>
    </lineage>
</organism>
<dbReference type="EMBL" id="JACYTO010000002">
    <property type="protein sequence ID" value="MBD8504523.1"/>
    <property type="molecule type" value="Genomic_DNA"/>
</dbReference>
<gene>
    <name evidence="6" type="ORF">IFO67_16660</name>
</gene>
<protein>
    <submittedName>
        <fullName evidence="6">Translocation/assembly module TamB domain-containing protein</fullName>
    </submittedName>
</protein>
<name>A0ABR9BDV0_9RHOO</name>
<keyword evidence="4" id="KW-0472">Membrane</keyword>
<dbReference type="PANTHER" id="PTHR36985:SF1">
    <property type="entry name" value="TRANSLOCATION AND ASSEMBLY MODULE SUBUNIT TAMB"/>
    <property type="match status" value="1"/>
</dbReference>
<proteinExistence type="predicted"/>
<evidence type="ECO:0000256" key="2">
    <source>
        <dbReference type="ARBA" id="ARBA00022692"/>
    </source>
</evidence>
<reference evidence="7" key="1">
    <citation type="submission" date="2023-07" db="EMBL/GenBank/DDBJ databases">
        <title>Thauera sp. CAU 1555 isolated from sand of Yaerae Beach.</title>
        <authorList>
            <person name="Kim W."/>
        </authorList>
    </citation>
    <scope>NUCLEOTIDE SEQUENCE [LARGE SCALE GENOMIC DNA]</scope>
    <source>
        <strain evidence="7">CAU 1555</strain>
    </source>
</reference>
<dbReference type="RefSeq" id="WP_187719259.1">
    <property type="nucleotide sequence ID" value="NZ_JACTAH010000002.1"/>
</dbReference>
<keyword evidence="3" id="KW-1133">Transmembrane helix</keyword>